<dbReference type="GO" id="GO:1904680">
    <property type="term" value="F:peptide transmembrane transporter activity"/>
    <property type="evidence" value="ECO:0007669"/>
    <property type="project" value="TreeGrafter"/>
</dbReference>
<dbReference type="RefSeq" id="WP_185120042.1">
    <property type="nucleotide sequence ID" value="NZ_JACJVQ010000008.1"/>
</dbReference>
<dbReference type="SUPFAM" id="SSF53850">
    <property type="entry name" value="Periplasmic binding protein-like II"/>
    <property type="match status" value="1"/>
</dbReference>
<feature type="signal peptide" evidence="2">
    <location>
        <begin position="1"/>
        <end position="21"/>
    </location>
</feature>
<dbReference type="InterPro" id="IPR030678">
    <property type="entry name" value="Peptide/Ni-bd"/>
</dbReference>
<dbReference type="InterPro" id="IPR039424">
    <property type="entry name" value="SBP_5"/>
</dbReference>
<dbReference type="PIRSF" id="PIRSF002741">
    <property type="entry name" value="MppA"/>
    <property type="match status" value="1"/>
</dbReference>
<dbReference type="GO" id="GO:0015833">
    <property type="term" value="P:peptide transport"/>
    <property type="evidence" value="ECO:0007669"/>
    <property type="project" value="TreeGrafter"/>
</dbReference>
<dbReference type="Gene3D" id="3.10.105.10">
    <property type="entry name" value="Dipeptide-binding Protein, Domain 3"/>
    <property type="match status" value="1"/>
</dbReference>
<dbReference type="Gene3D" id="3.40.190.10">
    <property type="entry name" value="Periplasmic binding protein-like II"/>
    <property type="match status" value="1"/>
</dbReference>
<name>A0A841SQW9_9BACL</name>
<evidence type="ECO:0000256" key="2">
    <source>
        <dbReference type="SAM" id="SignalP"/>
    </source>
</evidence>
<dbReference type="AlphaFoldDB" id="A0A841SQW9"/>
<sequence length="558" mass="61385">MTRVRKAWVSGVLALLMVLVAACGSNNGNNTASPSGSAASSPSSSAAASGTAASGGADQPLYIGLVNPVTTFDVFNLDNAGIYVNSFMSDTLIALNSSYGFDPKLAESIETADNQNFTIKLNKSAKWSDGEPFTADDVEFTLRMFTDASVKTLTNITFVAGLNEAGKRDEGQTELPFFQKVDDYTFIIKTKNPMETDQFKSQFGTYFRYLPEHVLKDVAPADLNKNEFMMNPTVTNGAYKFVKFAKDQYVQLAANELYYEGAPAIKDIYIKMMPATNLAAQLQTGDIQLTSPGVGLIPVQDFDKVANMANVTTGYGDANNPNILFLNTKKFPNPKVRQAIAYAMNRQLLVDQLLKGQGDLVDGMLGRNHPYYNKDIPLYSYDPEKAKQLLKEADWDFGQTIEFLVPTGNKIREQASDIVAENLKAVGLKVQVTKLDFPTTLQRALKHDYDLTVVNLGFILDPGSVFGMFLTGVGFNIPDYSNPEVDKLIAAGAQELDPSKRFEIYKQVQQILHDEVPIIAFYADKQMYAKAKNLDLRKGLETSAVGLTNNVSKWTFTP</sequence>
<dbReference type="InterPro" id="IPR000914">
    <property type="entry name" value="SBP_5_dom"/>
</dbReference>
<feature type="domain" description="Solute-binding protein family 5" evidence="3">
    <location>
        <begin position="102"/>
        <end position="472"/>
    </location>
</feature>
<keyword evidence="2" id="KW-0732">Signal</keyword>
<gene>
    <name evidence="4" type="ORF">H7B67_11850</name>
</gene>
<reference evidence="4 5" key="1">
    <citation type="submission" date="2020-08" db="EMBL/GenBank/DDBJ databases">
        <title>Cohnella phylogeny.</title>
        <authorList>
            <person name="Dunlap C."/>
        </authorList>
    </citation>
    <scope>NUCLEOTIDE SEQUENCE [LARGE SCALE GENOMIC DNA]</scope>
    <source>
        <strain evidence="4 5">DSM 25241</strain>
    </source>
</reference>
<protein>
    <submittedName>
        <fullName evidence="4">ABC transporter substrate-binding protein</fullName>
    </submittedName>
</protein>
<dbReference type="Gene3D" id="3.90.76.10">
    <property type="entry name" value="Dipeptide-binding Protein, Domain 1"/>
    <property type="match status" value="1"/>
</dbReference>
<dbReference type="GO" id="GO:0043190">
    <property type="term" value="C:ATP-binding cassette (ABC) transporter complex"/>
    <property type="evidence" value="ECO:0007669"/>
    <property type="project" value="InterPro"/>
</dbReference>
<dbReference type="GO" id="GO:0042597">
    <property type="term" value="C:periplasmic space"/>
    <property type="evidence" value="ECO:0007669"/>
    <property type="project" value="UniProtKB-ARBA"/>
</dbReference>
<evidence type="ECO:0000259" key="3">
    <source>
        <dbReference type="Pfam" id="PF00496"/>
    </source>
</evidence>
<evidence type="ECO:0000313" key="5">
    <source>
        <dbReference type="Proteomes" id="UP000535838"/>
    </source>
</evidence>
<feature type="chain" id="PRO_5038570303" evidence="2">
    <location>
        <begin position="22"/>
        <end position="558"/>
    </location>
</feature>
<dbReference type="PANTHER" id="PTHR30290">
    <property type="entry name" value="PERIPLASMIC BINDING COMPONENT OF ABC TRANSPORTER"/>
    <property type="match status" value="1"/>
</dbReference>
<dbReference type="Proteomes" id="UP000535838">
    <property type="component" value="Unassembled WGS sequence"/>
</dbReference>
<evidence type="ECO:0000256" key="1">
    <source>
        <dbReference type="SAM" id="MobiDB-lite"/>
    </source>
</evidence>
<accession>A0A841SQW9</accession>
<keyword evidence="5" id="KW-1185">Reference proteome</keyword>
<dbReference type="EMBL" id="JACJVQ010000008">
    <property type="protein sequence ID" value="MBB6634803.1"/>
    <property type="molecule type" value="Genomic_DNA"/>
</dbReference>
<dbReference type="PROSITE" id="PS51257">
    <property type="entry name" value="PROKAR_LIPOPROTEIN"/>
    <property type="match status" value="1"/>
</dbReference>
<comment type="caution">
    <text evidence="4">The sequence shown here is derived from an EMBL/GenBank/DDBJ whole genome shotgun (WGS) entry which is preliminary data.</text>
</comment>
<organism evidence="4 5">
    <name type="scientific">Cohnella thailandensis</name>
    <dbReference type="NCBI Taxonomy" id="557557"/>
    <lineage>
        <taxon>Bacteria</taxon>
        <taxon>Bacillati</taxon>
        <taxon>Bacillota</taxon>
        <taxon>Bacilli</taxon>
        <taxon>Bacillales</taxon>
        <taxon>Paenibacillaceae</taxon>
        <taxon>Cohnella</taxon>
    </lineage>
</organism>
<dbReference type="Pfam" id="PF00496">
    <property type="entry name" value="SBP_bac_5"/>
    <property type="match status" value="1"/>
</dbReference>
<evidence type="ECO:0000313" key="4">
    <source>
        <dbReference type="EMBL" id="MBB6634803.1"/>
    </source>
</evidence>
<proteinExistence type="predicted"/>
<feature type="region of interest" description="Disordered" evidence="1">
    <location>
        <begin position="30"/>
        <end position="51"/>
    </location>
</feature>